<evidence type="ECO:0000313" key="2">
    <source>
        <dbReference type="Proteomes" id="UP000241247"/>
    </source>
</evidence>
<gene>
    <name evidence="1" type="ORF">C7449_103535</name>
</gene>
<dbReference type="EMBL" id="PZZZ01000003">
    <property type="protein sequence ID" value="PTM96516.1"/>
    <property type="molecule type" value="Genomic_DNA"/>
</dbReference>
<dbReference type="OrthoDB" id="7832908at2"/>
<dbReference type="AlphaFoldDB" id="A0A2T5BC38"/>
<proteinExistence type="predicted"/>
<dbReference type="RefSeq" id="WP_108002555.1">
    <property type="nucleotide sequence ID" value="NZ_JBHEEX010000002.1"/>
</dbReference>
<comment type="caution">
    <text evidence="1">The sequence shown here is derived from an EMBL/GenBank/DDBJ whole genome shotgun (WGS) entry which is preliminary data.</text>
</comment>
<keyword evidence="2" id="KW-1185">Reference proteome</keyword>
<accession>A0A2T5BC38</accession>
<dbReference type="Proteomes" id="UP000241247">
    <property type="component" value="Unassembled WGS sequence"/>
</dbReference>
<organism evidence="1 2">
    <name type="scientific">Mycoplana dimorpha</name>
    <dbReference type="NCBI Taxonomy" id="28320"/>
    <lineage>
        <taxon>Bacteria</taxon>
        <taxon>Pseudomonadati</taxon>
        <taxon>Pseudomonadota</taxon>
        <taxon>Alphaproteobacteria</taxon>
        <taxon>Hyphomicrobiales</taxon>
        <taxon>Rhizobiaceae</taxon>
        <taxon>Mycoplana</taxon>
    </lineage>
</organism>
<sequence>MKALIEAADRVREFRLHPLGFFYLQDGVGEGRAQRVHVWLPGGPDRPENDRHQHSFDIESLVAVGRMRSELFSFEEEEGGREVEFAVTYDGKASILSPSGRRGWLLPIASFETITGATYRLEAGVIHRVSVTERPCITLVQTQERHIPIFSYGHEDEAAFDRRLCTESEAERIRCQLMDTAGR</sequence>
<reference evidence="1 2" key="1">
    <citation type="submission" date="2018-04" db="EMBL/GenBank/DDBJ databases">
        <title>Genomic Encyclopedia of Type Strains, Phase IV (KMG-IV): sequencing the most valuable type-strain genomes for metagenomic binning, comparative biology and taxonomic classification.</title>
        <authorList>
            <person name="Goeker M."/>
        </authorList>
    </citation>
    <scope>NUCLEOTIDE SEQUENCE [LARGE SCALE GENOMIC DNA]</scope>
    <source>
        <strain evidence="1 2">DSM 7138</strain>
    </source>
</reference>
<evidence type="ECO:0000313" key="1">
    <source>
        <dbReference type="EMBL" id="PTM96516.1"/>
    </source>
</evidence>
<protein>
    <submittedName>
        <fullName evidence="1">Uncharacterized protein</fullName>
    </submittedName>
</protein>
<name>A0A2T5BC38_MYCDI</name>